<organism evidence="2 3">
    <name type="scientific">Lawsonia intracellularis (strain PHE/MN1-00)</name>
    <dbReference type="NCBI Taxonomy" id="363253"/>
    <lineage>
        <taxon>Bacteria</taxon>
        <taxon>Pseudomonadati</taxon>
        <taxon>Thermodesulfobacteriota</taxon>
        <taxon>Desulfovibrionia</taxon>
        <taxon>Desulfovibrionales</taxon>
        <taxon>Desulfovibrionaceae</taxon>
        <taxon>Lawsonia</taxon>
    </lineage>
</organism>
<evidence type="ECO:0000313" key="2">
    <source>
        <dbReference type="EMBL" id="CAJ54592.1"/>
    </source>
</evidence>
<dbReference type="PANTHER" id="PTHR30034:SF6">
    <property type="entry name" value="YOP PROTEINS TRANSLOCATION PROTEIN Q"/>
    <property type="match status" value="1"/>
</dbReference>
<name>Q1MQY5_LAWIP</name>
<dbReference type="AlphaFoldDB" id="Q1MQY5"/>
<dbReference type="Proteomes" id="UP000002430">
    <property type="component" value="Chromosome"/>
</dbReference>
<gene>
    <name evidence="2" type="ordered locus">LI0538</name>
</gene>
<dbReference type="STRING" id="363253.LI0538"/>
<dbReference type="eggNOG" id="COG1886">
    <property type="taxonomic scope" value="Bacteria"/>
</dbReference>
<dbReference type="KEGG" id="lip:LI0538"/>
<reference evidence="2 3" key="1">
    <citation type="submission" date="2005-11" db="EMBL/GenBank/DDBJ databases">
        <title>The complete genome sequence of Lawsonia intracellularis: the causative agent of proliferative enteropathy.</title>
        <authorList>
            <person name="Kaur K."/>
            <person name="Zhang Q."/>
            <person name="Beckler D."/>
            <person name="Munir S."/>
            <person name="Li L."/>
            <person name="Kinsley K."/>
            <person name="Herron L."/>
            <person name="Peterson A."/>
            <person name="May B."/>
            <person name="Singh S."/>
            <person name="Gebhart C."/>
            <person name="Kapur V."/>
        </authorList>
    </citation>
    <scope>NUCLEOTIDE SEQUENCE [LARGE SCALE GENOMIC DNA]</scope>
    <source>
        <strain evidence="2 3">PHE/MN1-00</strain>
    </source>
</reference>
<protein>
    <submittedName>
        <fullName evidence="2">Translocation protein in type III secretion</fullName>
    </submittedName>
</protein>
<evidence type="ECO:0000313" key="3">
    <source>
        <dbReference type="Proteomes" id="UP000002430"/>
    </source>
</evidence>
<sequence>MSNLGSQGDIQLFTPPLLSKLAMRLLNEVTTLTPPWIIPLGETSCIVHLGQPSLYVAEKVFLRFQCENDLIQIALEDLSILWLHPALSSVRYDSPLSDVVILPILEALFAPLKHKLQNILHVPVIFLGFFYEPLVDYQFGCVITLIFDSTKLEENKSYTGLMRSNIPLRIYIPEGNSAKNFLIYLQTLPKNNVMPLALPLEMNIRVGYSLLTIKELMQLTPGDVLFPYDYPILRNRLSLVFLDKEIFCSVEGRHIKVLGWNGTTLFSQKSPVIWSSESTIRNKSIEHPLEVPISFEIGKYNTTLSELEHFIEGHTFTLELDIHSPVILSFEDKTIGTGVLMNFNGVIGIRILEFSTTIDE</sequence>
<dbReference type="Gene3D" id="2.30.330.10">
    <property type="entry name" value="SpoA-like"/>
    <property type="match status" value="1"/>
</dbReference>
<dbReference type="InterPro" id="IPR036429">
    <property type="entry name" value="SpoA-like_sf"/>
</dbReference>
<dbReference type="GO" id="GO:0050918">
    <property type="term" value="P:positive chemotaxis"/>
    <property type="evidence" value="ECO:0007669"/>
    <property type="project" value="TreeGrafter"/>
</dbReference>
<dbReference type="EMBL" id="AM180252">
    <property type="protein sequence ID" value="CAJ54592.1"/>
    <property type="molecule type" value="Genomic_DNA"/>
</dbReference>
<accession>Q1MQY5</accession>
<dbReference type="RefSeq" id="WP_011526621.1">
    <property type="nucleotide sequence ID" value="NC_008011.1"/>
</dbReference>
<dbReference type="GO" id="GO:0071978">
    <property type="term" value="P:bacterial-type flagellum-dependent swarming motility"/>
    <property type="evidence" value="ECO:0007669"/>
    <property type="project" value="TreeGrafter"/>
</dbReference>
<dbReference type="HOGENOM" id="CLU_044319_0_0_7"/>
<keyword evidence="3" id="KW-1185">Reference proteome</keyword>
<feature type="domain" description="Flagellar motor switch protein FliN-like C-terminal" evidence="1">
    <location>
        <begin position="289"/>
        <end position="354"/>
    </location>
</feature>
<proteinExistence type="predicted"/>
<dbReference type="PANTHER" id="PTHR30034">
    <property type="entry name" value="FLAGELLAR MOTOR SWITCH PROTEIN FLIM"/>
    <property type="match status" value="1"/>
</dbReference>
<dbReference type="InterPro" id="IPR001543">
    <property type="entry name" value="FliN-like_C"/>
</dbReference>
<dbReference type="Pfam" id="PF01052">
    <property type="entry name" value="FliMN_C"/>
    <property type="match status" value="1"/>
</dbReference>
<evidence type="ECO:0000259" key="1">
    <source>
        <dbReference type="Pfam" id="PF01052"/>
    </source>
</evidence>
<dbReference type="SUPFAM" id="SSF101801">
    <property type="entry name" value="Surface presentation of antigens (SPOA)"/>
    <property type="match status" value="1"/>
</dbReference>